<dbReference type="PANTHER" id="PTHR43103:SF5">
    <property type="entry name" value="4-EPIMERASE, PUTATIVE (AFU_ORTHOLOGUE AFUA_7G00360)-RELATED"/>
    <property type="match status" value="1"/>
</dbReference>
<evidence type="ECO:0000259" key="5">
    <source>
        <dbReference type="Pfam" id="PF01370"/>
    </source>
</evidence>
<keyword evidence="2" id="KW-0560">Oxidoreductase</keyword>
<evidence type="ECO:0000256" key="2">
    <source>
        <dbReference type="ARBA" id="ARBA00023002"/>
    </source>
</evidence>
<dbReference type="GO" id="GO:0016491">
    <property type="term" value="F:oxidoreductase activity"/>
    <property type="evidence" value="ECO:0007669"/>
    <property type="project" value="UniProtKB-KW"/>
</dbReference>
<dbReference type="InterPro" id="IPR001509">
    <property type="entry name" value="Epimerase_deHydtase"/>
</dbReference>
<keyword evidence="3" id="KW-0520">NAD</keyword>
<dbReference type="PANTHER" id="PTHR43103">
    <property type="entry name" value="NUCLEOSIDE-DIPHOSPHATE-SUGAR EPIMERASE"/>
    <property type="match status" value="1"/>
</dbReference>
<dbReference type="InterPro" id="IPR036291">
    <property type="entry name" value="NAD(P)-bd_dom_sf"/>
</dbReference>
<evidence type="ECO:0000313" key="7">
    <source>
        <dbReference type="Proteomes" id="UP000199161"/>
    </source>
</evidence>
<evidence type="ECO:0000313" key="6">
    <source>
        <dbReference type="EMBL" id="SFC41622.1"/>
    </source>
</evidence>
<dbReference type="SUPFAM" id="SSF51735">
    <property type="entry name" value="NAD(P)-binding Rossmann-fold domains"/>
    <property type="match status" value="1"/>
</dbReference>
<evidence type="ECO:0000256" key="1">
    <source>
        <dbReference type="ARBA" id="ARBA00007637"/>
    </source>
</evidence>
<feature type="region of interest" description="Disordered" evidence="4">
    <location>
        <begin position="249"/>
        <end position="270"/>
    </location>
</feature>
<reference evidence="7" key="1">
    <citation type="submission" date="2016-10" db="EMBL/GenBank/DDBJ databases">
        <authorList>
            <person name="Varghese N."/>
            <person name="Submissions S."/>
        </authorList>
    </citation>
    <scope>NUCLEOTIDE SEQUENCE [LARGE SCALE GENOMIC DNA]</scope>
    <source>
        <strain evidence="7">DSM 13078</strain>
    </source>
</reference>
<evidence type="ECO:0000256" key="3">
    <source>
        <dbReference type="ARBA" id="ARBA00023027"/>
    </source>
</evidence>
<dbReference type="Proteomes" id="UP000199161">
    <property type="component" value="Unassembled WGS sequence"/>
</dbReference>
<evidence type="ECO:0000256" key="4">
    <source>
        <dbReference type="SAM" id="MobiDB-lite"/>
    </source>
</evidence>
<sequence length="270" mass="29243">MAETDIAITGASGNVGREAIEAFADREASLTLFSHSETEDLETTPIDVADRETFVDVLEGQDVLIHLAANPDPRAEWDALSGPNVEGLYNAYEAAVENDLERVVFASSNHAVNMDNTVSPIRPESTVGDPDVVRPDEPGDPDTYYGVTKVFGEAMGSYYAKRHGLDVVNLRIGWLLTRDELRSEVADRDGAGERYARAMWLSPGDCRRVIEAAATKPLSATPLTAHGISNNSQRFLSLSETMLELGYQPQDDAEDVLEGDGEGRAGLETG</sequence>
<dbReference type="OrthoDB" id="199183at2157"/>
<accession>A0A1I1J0V3</accession>
<gene>
    <name evidence="6" type="ORF">SAMN05444422_10855</name>
</gene>
<dbReference type="Gene3D" id="3.40.50.720">
    <property type="entry name" value="NAD(P)-binding Rossmann-like Domain"/>
    <property type="match status" value="1"/>
</dbReference>
<organism evidence="6 7">
    <name type="scientific">Natronobacterium haloterrestre</name>
    <name type="common">Halobiforma haloterrestris</name>
    <dbReference type="NCBI Taxonomy" id="148448"/>
    <lineage>
        <taxon>Archaea</taxon>
        <taxon>Methanobacteriati</taxon>
        <taxon>Methanobacteriota</taxon>
        <taxon>Stenosarchaea group</taxon>
        <taxon>Halobacteria</taxon>
        <taxon>Halobacteriales</taxon>
        <taxon>Natrialbaceae</taxon>
        <taxon>Natronobacterium</taxon>
    </lineage>
</organism>
<proteinExistence type="inferred from homology"/>
<comment type="similarity">
    <text evidence="1">Belongs to the NAD(P)-dependent epimerase/dehydratase family.</text>
</comment>
<dbReference type="AlphaFoldDB" id="A0A1I1J0V3"/>
<feature type="compositionally biased region" description="Acidic residues" evidence="4">
    <location>
        <begin position="251"/>
        <end position="260"/>
    </location>
</feature>
<name>A0A1I1J0V3_NATHA</name>
<feature type="domain" description="NAD-dependent epimerase/dehydratase" evidence="5">
    <location>
        <begin position="6"/>
        <end position="172"/>
    </location>
</feature>
<keyword evidence="7" id="KW-1185">Reference proteome</keyword>
<feature type="region of interest" description="Disordered" evidence="4">
    <location>
        <begin position="115"/>
        <end position="140"/>
    </location>
</feature>
<feature type="compositionally biased region" description="Basic and acidic residues" evidence="4">
    <location>
        <begin position="261"/>
        <end position="270"/>
    </location>
</feature>
<dbReference type="EMBL" id="FOKW01000008">
    <property type="protein sequence ID" value="SFC41622.1"/>
    <property type="molecule type" value="Genomic_DNA"/>
</dbReference>
<protein>
    <submittedName>
        <fullName evidence="6">L-arabinose 1-dehydrogenase [NAD(P)+]</fullName>
    </submittedName>
</protein>
<dbReference type="CDD" id="cd08946">
    <property type="entry name" value="SDR_e"/>
    <property type="match status" value="1"/>
</dbReference>
<dbReference type="Pfam" id="PF01370">
    <property type="entry name" value="Epimerase"/>
    <property type="match status" value="1"/>
</dbReference>
<dbReference type="RefSeq" id="WP_089788906.1">
    <property type="nucleotide sequence ID" value="NZ_FOKW01000008.1"/>
</dbReference>